<evidence type="ECO:0000256" key="2">
    <source>
        <dbReference type="SAM" id="SignalP"/>
    </source>
</evidence>
<protein>
    <submittedName>
        <fullName evidence="3">Uncharacterized protein</fullName>
    </submittedName>
</protein>
<keyword evidence="4" id="KW-1185">Reference proteome</keyword>
<organism evidence="3 4">
    <name type="scientific">Micromonospora tarensis</name>
    <dbReference type="NCBI Taxonomy" id="2806100"/>
    <lineage>
        <taxon>Bacteria</taxon>
        <taxon>Bacillati</taxon>
        <taxon>Actinomycetota</taxon>
        <taxon>Actinomycetes</taxon>
        <taxon>Micromonosporales</taxon>
        <taxon>Micromonosporaceae</taxon>
        <taxon>Micromonospora</taxon>
    </lineage>
</organism>
<feature type="chain" id="PRO_5046345743" evidence="2">
    <location>
        <begin position="32"/>
        <end position="64"/>
    </location>
</feature>
<feature type="region of interest" description="Disordered" evidence="1">
    <location>
        <begin position="44"/>
        <end position="64"/>
    </location>
</feature>
<keyword evidence="2" id="KW-0732">Signal</keyword>
<proteinExistence type="predicted"/>
<feature type="signal peptide" evidence="2">
    <location>
        <begin position="1"/>
        <end position="31"/>
    </location>
</feature>
<dbReference type="Proteomes" id="UP000622245">
    <property type="component" value="Unassembled WGS sequence"/>
</dbReference>
<evidence type="ECO:0000313" key="4">
    <source>
        <dbReference type="Proteomes" id="UP000622245"/>
    </source>
</evidence>
<comment type="caution">
    <text evidence="3">The sequence shown here is derived from an EMBL/GenBank/DDBJ whole genome shotgun (WGS) entry which is preliminary data.</text>
</comment>
<dbReference type="RefSeq" id="WP_203149493.1">
    <property type="nucleotide sequence ID" value="NZ_JAEVHL010000082.1"/>
</dbReference>
<evidence type="ECO:0000256" key="1">
    <source>
        <dbReference type="SAM" id="MobiDB-lite"/>
    </source>
</evidence>
<sequence length="64" mass="6517">MRRAMTLVVSGLVAALLGILALGGISAAATATDEEAAKEAKTVSEAAKRAGKKDPYAPEVYGVR</sequence>
<name>A0ABS1YIB7_9ACTN</name>
<reference evidence="3 4" key="1">
    <citation type="submission" date="2021-01" db="EMBL/GenBank/DDBJ databases">
        <title>Draft genome sequence of Micromonospora sp. strain STR1s_6.</title>
        <authorList>
            <person name="Karlyshev A."/>
            <person name="Jawad R."/>
        </authorList>
    </citation>
    <scope>NUCLEOTIDE SEQUENCE [LARGE SCALE GENOMIC DNA]</scope>
    <source>
        <strain evidence="3 4">STR1S-6</strain>
    </source>
</reference>
<gene>
    <name evidence="3" type="ORF">JM949_17410</name>
</gene>
<accession>A0ABS1YIB7</accession>
<feature type="compositionally biased region" description="Basic and acidic residues" evidence="1">
    <location>
        <begin position="44"/>
        <end position="56"/>
    </location>
</feature>
<dbReference type="EMBL" id="JAEVHL010000082">
    <property type="protein sequence ID" value="MBM0277048.1"/>
    <property type="molecule type" value="Genomic_DNA"/>
</dbReference>
<evidence type="ECO:0000313" key="3">
    <source>
        <dbReference type="EMBL" id="MBM0277048.1"/>
    </source>
</evidence>